<organism evidence="1 2">
    <name type="scientific">Solanum verrucosum</name>
    <dbReference type="NCBI Taxonomy" id="315347"/>
    <lineage>
        <taxon>Eukaryota</taxon>
        <taxon>Viridiplantae</taxon>
        <taxon>Streptophyta</taxon>
        <taxon>Embryophyta</taxon>
        <taxon>Tracheophyta</taxon>
        <taxon>Spermatophyta</taxon>
        <taxon>Magnoliopsida</taxon>
        <taxon>eudicotyledons</taxon>
        <taxon>Gunneridae</taxon>
        <taxon>Pentapetalae</taxon>
        <taxon>asterids</taxon>
        <taxon>lamiids</taxon>
        <taxon>Solanales</taxon>
        <taxon>Solanaceae</taxon>
        <taxon>Solanoideae</taxon>
        <taxon>Solaneae</taxon>
        <taxon>Solanum</taxon>
    </lineage>
</organism>
<dbReference type="AlphaFoldDB" id="A0AAF0V691"/>
<keyword evidence="2" id="KW-1185">Reference proteome</keyword>
<name>A0AAF0V691_SOLVR</name>
<dbReference type="EMBL" id="CP133623">
    <property type="protein sequence ID" value="WMV58074.1"/>
    <property type="molecule type" value="Genomic_DNA"/>
</dbReference>
<reference evidence="1" key="1">
    <citation type="submission" date="2023-08" db="EMBL/GenBank/DDBJ databases">
        <title>A de novo genome assembly of Solanum verrucosum Schlechtendal, a Mexican diploid species geographically isolated from the other diploid A-genome species in potato relatives.</title>
        <authorList>
            <person name="Hosaka K."/>
        </authorList>
    </citation>
    <scope>NUCLEOTIDE SEQUENCE</scope>
    <source>
        <tissue evidence="1">Young leaves</tissue>
    </source>
</reference>
<evidence type="ECO:0000313" key="1">
    <source>
        <dbReference type="EMBL" id="WMV58074.1"/>
    </source>
</evidence>
<evidence type="ECO:0000313" key="2">
    <source>
        <dbReference type="Proteomes" id="UP001234989"/>
    </source>
</evidence>
<accession>A0AAF0V691</accession>
<dbReference type="Proteomes" id="UP001234989">
    <property type="component" value="Chromosome 12"/>
</dbReference>
<sequence length="75" mass="7993">MAPKPVPIHIENGHCVLENGYGSHGCGITYVSSTPISSVSNDSGYVSNSCFDFDFDSPIEEDGCVGNRDHVLSDD</sequence>
<proteinExistence type="predicted"/>
<protein>
    <submittedName>
        <fullName evidence="1">Uncharacterized protein</fullName>
    </submittedName>
</protein>
<gene>
    <name evidence="1" type="ORF">MTR67_051459</name>
</gene>